<dbReference type="AlphaFoldDB" id="A0A0C3EDR0"/>
<accession>A0A0C3EDR0</accession>
<reference evidence="3" key="2">
    <citation type="submission" date="2015-01" db="EMBL/GenBank/DDBJ databases">
        <title>Evolutionary Origins and Diversification of the Mycorrhizal Mutualists.</title>
        <authorList>
            <consortium name="DOE Joint Genome Institute"/>
            <consortium name="Mycorrhizal Genomics Consortium"/>
            <person name="Kohler A."/>
            <person name="Kuo A."/>
            <person name="Nagy L.G."/>
            <person name="Floudas D."/>
            <person name="Copeland A."/>
            <person name="Barry K.W."/>
            <person name="Cichocki N."/>
            <person name="Veneault-Fourrey C."/>
            <person name="LaButti K."/>
            <person name="Lindquist E.A."/>
            <person name="Lipzen A."/>
            <person name="Lundell T."/>
            <person name="Morin E."/>
            <person name="Murat C."/>
            <person name="Riley R."/>
            <person name="Ohm R."/>
            <person name="Sun H."/>
            <person name="Tunlid A."/>
            <person name="Henrissat B."/>
            <person name="Grigoriev I.V."/>
            <person name="Hibbett D.S."/>
            <person name="Martin F."/>
        </authorList>
    </citation>
    <scope>NUCLEOTIDE SEQUENCE [LARGE SCALE GENOMIC DNA]</scope>
    <source>
        <strain evidence="3">Foug A</strain>
    </source>
</reference>
<protein>
    <submittedName>
        <fullName evidence="2">Uncharacterized protein</fullName>
    </submittedName>
</protein>
<feature type="compositionally biased region" description="Polar residues" evidence="1">
    <location>
        <begin position="61"/>
        <end position="73"/>
    </location>
</feature>
<proteinExistence type="predicted"/>
<dbReference type="Proteomes" id="UP000053989">
    <property type="component" value="Unassembled WGS sequence"/>
</dbReference>
<name>A0A0C3EDR0_9AGAM</name>
<reference evidence="2 3" key="1">
    <citation type="submission" date="2014-04" db="EMBL/GenBank/DDBJ databases">
        <authorList>
            <consortium name="DOE Joint Genome Institute"/>
            <person name="Kuo A."/>
            <person name="Kohler A."/>
            <person name="Nagy L.G."/>
            <person name="Floudas D."/>
            <person name="Copeland A."/>
            <person name="Barry K.W."/>
            <person name="Cichocki N."/>
            <person name="Veneault-Fourrey C."/>
            <person name="LaButti K."/>
            <person name="Lindquist E.A."/>
            <person name="Lipzen A."/>
            <person name="Lundell T."/>
            <person name="Morin E."/>
            <person name="Murat C."/>
            <person name="Sun H."/>
            <person name="Tunlid A."/>
            <person name="Henrissat B."/>
            <person name="Grigoriev I.V."/>
            <person name="Hibbett D.S."/>
            <person name="Martin F."/>
            <person name="Nordberg H.P."/>
            <person name="Cantor M.N."/>
            <person name="Hua S.X."/>
        </authorList>
    </citation>
    <scope>NUCLEOTIDE SEQUENCE [LARGE SCALE GENOMIC DNA]</scope>
    <source>
        <strain evidence="2 3">Foug A</strain>
    </source>
</reference>
<dbReference type="EMBL" id="KN822019">
    <property type="protein sequence ID" value="KIM66046.1"/>
    <property type="molecule type" value="Genomic_DNA"/>
</dbReference>
<sequence length="223" mass="25208">MPRESKTVPCKSCGGRFKPTGIGPHRKSCLKNIHRTGEDLAFVQILHNADGLSRSTDHSDTTGPSGPGNSNPSHDLDEFWVAQVADERPMSIDNDAGPHDRALPRPTTDNIDDIQVEYHPNSGKPTKKYLFVEFTRVHAPKPYKPDASTDPWYPFHTHLDFEFADLALEVALSKEQTNRLLKLVQRIHSNKERFTLRDYRDVESSWKAASHCMPAVSQPEERL</sequence>
<organism evidence="2 3">
    <name type="scientific">Scleroderma citrinum Foug A</name>
    <dbReference type="NCBI Taxonomy" id="1036808"/>
    <lineage>
        <taxon>Eukaryota</taxon>
        <taxon>Fungi</taxon>
        <taxon>Dikarya</taxon>
        <taxon>Basidiomycota</taxon>
        <taxon>Agaricomycotina</taxon>
        <taxon>Agaricomycetes</taxon>
        <taxon>Agaricomycetidae</taxon>
        <taxon>Boletales</taxon>
        <taxon>Sclerodermatineae</taxon>
        <taxon>Sclerodermataceae</taxon>
        <taxon>Scleroderma</taxon>
    </lineage>
</organism>
<dbReference type="OrthoDB" id="3239511at2759"/>
<dbReference type="InParanoid" id="A0A0C3EDR0"/>
<feature type="region of interest" description="Disordered" evidence="1">
    <location>
        <begin position="52"/>
        <end position="75"/>
    </location>
</feature>
<gene>
    <name evidence="2" type="ORF">SCLCIDRAFT_22247</name>
</gene>
<evidence type="ECO:0000313" key="3">
    <source>
        <dbReference type="Proteomes" id="UP000053989"/>
    </source>
</evidence>
<evidence type="ECO:0000256" key="1">
    <source>
        <dbReference type="SAM" id="MobiDB-lite"/>
    </source>
</evidence>
<keyword evidence="3" id="KW-1185">Reference proteome</keyword>
<dbReference type="HOGENOM" id="CLU_1240765_0_0_1"/>
<evidence type="ECO:0000313" key="2">
    <source>
        <dbReference type="EMBL" id="KIM66046.1"/>
    </source>
</evidence>
<dbReference type="STRING" id="1036808.A0A0C3EDR0"/>